<dbReference type="Proteomes" id="UP000624703">
    <property type="component" value="Unassembled WGS sequence"/>
</dbReference>
<dbReference type="Gene3D" id="3.10.150.10">
    <property type="entry name" value="DNA Polymerase III, subunit A, domain 2"/>
    <property type="match status" value="1"/>
</dbReference>
<dbReference type="InterPro" id="IPR046938">
    <property type="entry name" value="DNA_clamp_sf"/>
</dbReference>
<dbReference type="GO" id="GO:0003677">
    <property type="term" value="F:DNA binding"/>
    <property type="evidence" value="ECO:0007669"/>
    <property type="project" value="UniProtKB-UniRule"/>
</dbReference>
<keyword evidence="6 10" id="KW-0548">Nucleotidyltransferase</keyword>
<dbReference type="InterPro" id="IPR001001">
    <property type="entry name" value="DNA_polIII_beta"/>
</dbReference>
<evidence type="ECO:0000256" key="8">
    <source>
        <dbReference type="ARBA" id="ARBA00022932"/>
    </source>
</evidence>
<evidence type="ECO:0000259" key="11">
    <source>
        <dbReference type="Pfam" id="PF00712"/>
    </source>
</evidence>
<comment type="subunit">
    <text evidence="10">Forms a ring-shaped head-to-tail homodimer around DNA.</text>
</comment>
<dbReference type="CDD" id="cd00140">
    <property type="entry name" value="beta_clamp"/>
    <property type="match status" value="1"/>
</dbReference>
<dbReference type="GO" id="GO:0009360">
    <property type="term" value="C:DNA polymerase III complex"/>
    <property type="evidence" value="ECO:0007669"/>
    <property type="project" value="InterPro"/>
</dbReference>
<comment type="function">
    <text evidence="10">Confers DNA tethering and processivity to DNA polymerases and other proteins. Acts as a clamp, forming a ring around DNA (a reaction catalyzed by the clamp-loading complex) which diffuses in an ATP-independent manner freely and bidirectionally along dsDNA. Initially characterized for its ability to contact the catalytic subunit of DNA polymerase III (Pol III), a complex, multichain enzyme responsible for most of the replicative synthesis in bacteria; Pol III exhibits 3'-5' exonuclease proofreading activity. The beta chain is required for initiation of replication as well as for processivity of DNA replication.</text>
</comment>
<dbReference type="InterPro" id="IPR022634">
    <property type="entry name" value="DNA_polIII_beta_N"/>
</dbReference>
<accession>A0A8J7MDI7</accession>
<dbReference type="NCBIfam" id="TIGR00663">
    <property type="entry name" value="dnan"/>
    <property type="match status" value="1"/>
</dbReference>
<comment type="subcellular location">
    <subcellularLocation>
        <location evidence="1 10">Cytoplasm</location>
    </subcellularLocation>
</comment>
<dbReference type="Pfam" id="PF02768">
    <property type="entry name" value="DNA_pol3_beta_3"/>
    <property type="match status" value="1"/>
</dbReference>
<evidence type="ECO:0000256" key="1">
    <source>
        <dbReference type="ARBA" id="ARBA00004496"/>
    </source>
</evidence>
<evidence type="ECO:0000256" key="5">
    <source>
        <dbReference type="ARBA" id="ARBA00022679"/>
    </source>
</evidence>
<feature type="domain" description="DNA polymerase III beta sliding clamp central" evidence="12">
    <location>
        <begin position="129"/>
        <end position="242"/>
    </location>
</feature>
<feature type="domain" description="DNA polymerase III beta sliding clamp C-terminal" evidence="13">
    <location>
        <begin position="244"/>
        <end position="362"/>
    </location>
</feature>
<keyword evidence="9" id="KW-0238">DNA-binding</keyword>
<evidence type="ECO:0000256" key="4">
    <source>
        <dbReference type="ARBA" id="ARBA00022490"/>
    </source>
</evidence>
<dbReference type="Gene3D" id="3.70.10.10">
    <property type="match status" value="1"/>
</dbReference>
<dbReference type="InterPro" id="IPR022637">
    <property type="entry name" value="DNA_polIII_beta_cen"/>
</dbReference>
<keyword evidence="7 10" id="KW-0235">DNA replication</keyword>
<dbReference type="GO" id="GO:0003887">
    <property type="term" value="F:DNA-directed DNA polymerase activity"/>
    <property type="evidence" value="ECO:0007669"/>
    <property type="project" value="UniProtKB-UniRule"/>
</dbReference>
<reference evidence="14" key="1">
    <citation type="submission" date="2021-01" db="EMBL/GenBank/DDBJ databases">
        <title>Modified the classification status of verrucomicrobia.</title>
        <authorList>
            <person name="Feng X."/>
        </authorList>
    </citation>
    <scope>NUCLEOTIDE SEQUENCE</scope>
    <source>
        <strain evidence="14">_KCTC 22039</strain>
    </source>
</reference>
<evidence type="ECO:0000256" key="3">
    <source>
        <dbReference type="ARBA" id="ARBA00021035"/>
    </source>
</evidence>
<dbReference type="PIRSF" id="PIRSF000804">
    <property type="entry name" value="DNA_pol_III_b"/>
    <property type="match status" value="1"/>
</dbReference>
<keyword evidence="4 10" id="KW-0963">Cytoplasm</keyword>
<dbReference type="PANTHER" id="PTHR30478:SF0">
    <property type="entry name" value="BETA SLIDING CLAMP"/>
    <property type="match status" value="1"/>
</dbReference>
<comment type="caution">
    <text evidence="14">The sequence shown here is derived from an EMBL/GenBank/DDBJ whole genome shotgun (WGS) entry which is preliminary data.</text>
</comment>
<dbReference type="RefSeq" id="WP_200310671.1">
    <property type="nucleotide sequence ID" value="NZ_JAENIM010000029.1"/>
</dbReference>
<keyword evidence="5 10" id="KW-0808">Transferase</keyword>
<evidence type="ECO:0000313" key="14">
    <source>
        <dbReference type="EMBL" id="MBK1790642.1"/>
    </source>
</evidence>
<keyword evidence="8 10" id="KW-0239">DNA-directed DNA polymerase</keyword>
<sequence length="367" mass="40194">MKFTITKEAFLDVLQQVQHVVSSRATLPILSNVLIEAASGSIRLTATDLDVGVSAVISADVQQDGATTLPVKRLASIVRELPASEVSVEVGSDNQASIKSGPSFFKIIGLGEEEFPPLPTFDDGKEYKIPQALLLNALKKTSYAISNDETRYVLNGVYVSFKEGKVTFVATDGRRLAMVENDLEYPASNEADIIVPAKAVAELQRMLSDDGDVHVQLSGSQISFEIDGSLIVSKLIEGNYPNYKQVIPGQRKERLSISREDFLNTIRRVSLLTSESSNSVKLSFSQGSVDVQANSKEIGNAEESIPADYNGEEFSIAFNPTFLMAPLKNLNEETIYLDLIDSMSPGVVRIDESFLYVIMPMRVTQQK</sequence>
<feature type="domain" description="DNA polymerase III beta sliding clamp N-terminal" evidence="11">
    <location>
        <begin position="1"/>
        <end position="119"/>
    </location>
</feature>
<evidence type="ECO:0000256" key="7">
    <source>
        <dbReference type="ARBA" id="ARBA00022705"/>
    </source>
</evidence>
<protein>
    <recommendedName>
        <fullName evidence="3 10">Beta sliding clamp</fullName>
    </recommendedName>
</protein>
<dbReference type="SUPFAM" id="SSF55979">
    <property type="entry name" value="DNA clamp"/>
    <property type="match status" value="3"/>
</dbReference>
<proteinExistence type="inferred from homology"/>
<evidence type="ECO:0000259" key="13">
    <source>
        <dbReference type="Pfam" id="PF02768"/>
    </source>
</evidence>
<evidence type="ECO:0000256" key="2">
    <source>
        <dbReference type="ARBA" id="ARBA00010752"/>
    </source>
</evidence>
<dbReference type="Pfam" id="PF00712">
    <property type="entry name" value="DNA_pol3_beta"/>
    <property type="match status" value="1"/>
</dbReference>
<dbReference type="InterPro" id="IPR022635">
    <property type="entry name" value="DNA_polIII_beta_C"/>
</dbReference>
<evidence type="ECO:0000313" key="15">
    <source>
        <dbReference type="Proteomes" id="UP000624703"/>
    </source>
</evidence>
<evidence type="ECO:0000256" key="6">
    <source>
        <dbReference type="ARBA" id="ARBA00022695"/>
    </source>
</evidence>
<dbReference type="SMART" id="SM00480">
    <property type="entry name" value="POL3Bc"/>
    <property type="match status" value="1"/>
</dbReference>
<evidence type="ECO:0000256" key="9">
    <source>
        <dbReference type="ARBA" id="ARBA00023125"/>
    </source>
</evidence>
<name>A0A8J7MDI7_9BACT</name>
<dbReference type="GO" id="GO:0005737">
    <property type="term" value="C:cytoplasm"/>
    <property type="evidence" value="ECO:0007669"/>
    <property type="project" value="UniProtKB-SubCell"/>
</dbReference>
<dbReference type="GO" id="GO:0008408">
    <property type="term" value="F:3'-5' exonuclease activity"/>
    <property type="evidence" value="ECO:0007669"/>
    <property type="project" value="InterPro"/>
</dbReference>
<dbReference type="GO" id="GO:0006271">
    <property type="term" value="P:DNA strand elongation involved in DNA replication"/>
    <property type="evidence" value="ECO:0007669"/>
    <property type="project" value="TreeGrafter"/>
</dbReference>
<dbReference type="Pfam" id="PF02767">
    <property type="entry name" value="DNA_pol3_beta_2"/>
    <property type="match status" value="1"/>
</dbReference>
<dbReference type="EMBL" id="JAENIM010000029">
    <property type="protein sequence ID" value="MBK1790642.1"/>
    <property type="molecule type" value="Genomic_DNA"/>
</dbReference>
<gene>
    <name evidence="14" type="primary">dnaN</name>
    <name evidence="14" type="ORF">JIN82_05675</name>
</gene>
<dbReference type="AlphaFoldDB" id="A0A8J7MDI7"/>
<evidence type="ECO:0000259" key="12">
    <source>
        <dbReference type="Pfam" id="PF02767"/>
    </source>
</evidence>
<organism evidence="14 15">
    <name type="scientific">Persicirhabdus sediminis</name>
    <dbReference type="NCBI Taxonomy" id="454144"/>
    <lineage>
        <taxon>Bacteria</taxon>
        <taxon>Pseudomonadati</taxon>
        <taxon>Verrucomicrobiota</taxon>
        <taxon>Verrucomicrobiia</taxon>
        <taxon>Verrucomicrobiales</taxon>
        <taxon>Verrucomicrobiaceae</taxon>
        <taxon>Persicirhabdus</taxon>
    </lineage>
</organism>
<comment type="similarity">
    <text evidence="2 10">Belongs to the beta sliding clamp family.</text>
</comment>
<keyword evidence="15" id="KW-1185">Reference proteome</keyword>
<dbReference type="PANTHER" id="PTHR30478">
    <property type="entry name" value="DNA POLYMERASE III SUBUNIT BETA"/>
    <property type="match status" value="1"/>
</dbReference>
<evidence type="ECO:0000256" key="10">
    <source>
        <dbReference type="PIRNR" id="PIRNR000804"/>
    </source>
</evidence>